<feature type="region of interest" description="Disordered" evidence="4">
    <location>
        <begin position="237"/>
        <end position="286"/>
    </location>
</feature>
<evidence type="ECO:0000259" key="5">
    <source>
        <dbReference type="PROSITE" id="PS50089"/>
    </source>
</evidence>
<feature type="region of interest" description="Disordered" evidence="4">
    <location>
        <begin position="300"/>
        <end position="397"/>
    </location>
</feature>
<keyword evidence="7" id="KW-1185">Reference proteome</keyword>
<keyword evidence="1 3" id="KW-0479">Metal-binding</keyword>
<name>A0AAV4HSR9_9GAST</name>
<dbReference type="AlphaFoldDB" id="A0AAV4HSR9"/>
<evidence type="ECO:0000313" key="6">
    <source>
        <dbReference type="EMBL" id="GFS01168.1"/>
    </source>
</evidence>
<evidence type="ECO:0000256" key="4">
    <source>
        <dbReference type="SAM" id="MobiDB-lite"/>
    </source>
</evidence>
<protein>
    <submittedName>
        <fullName evidence="6">Baculoviral IAP repeat-containing protein 3</fullName>
    </submittedName>
</protein>
<feature type="compositionally biased region" description="Polar residues" evidence="4">
    <location>
        <begin position="17"/>
        <end position="38"/>
    </location>
</feature>
<gene>
    <name evidence="6" type="ORF">ElyMa_004574400</name>
</gene>
<feature type="compositionally biased region" description="Polar residues" evidence="4">
    <location>
        <begin position="74"/>
        <end position="87"/>
    </location>
</feature>
<feature type="compositionally biased region" description="Polar residues" evidence="4">
    <location>
        <begin position="322"/>
        <end position="389"/>
    </location>
</feature>
<sequence length="510" mass="53879">MAPSHSHKPAGRRGGHHSSNSQWTVDHSSHVSNSTANSGHCPEVSGSQSSSRKLSKRKFPETCRSGPSSYIAHGSSSNNAGTENTYLTLPEVDSSTQGASSSEHSSSFQSSRTQLTHDEIETDASFVTSESTSHMSNTGLVANGHGSKSNVDGMQKGKQLTNSRSKLSLYELELIKIASYVTDLSQGDVIHCIHKLKRQNKIVTQENLLDECLGCRKSGHTLQDQAFPKLARANGATSAVQHLPSHSGLGGRSSSDTGHSSGAQMSRPSTVQAQNNASVGSAQTQNNASVGNAVPAEDQVDAISSSSPSHPRAKTGNMRSALDSSNPADVYQSKINHVSSHSSAKDISSQNGSTLEPSGVPNVTASEKTPSQAKQPAQNQPVANGASFQASNSDSVSVDTVDGAAAVSSTQTSCNEELSLPHQGEDVPDTWQPLKTLDPEEHLAMCLKLVRDENKRLDSARHCGQCGVKPRDITFLPCGHVWACRACAGPLYICPCCNKNIIATVDTFLC</sequence>
<feature type="compositionally biased region" description="Low complexity" evidence="4">
    <location>
        <begin position="94"/>
        <end position="114"/>
    </location>
</feature>
<evidence type="ECO:0000313" key="7">
    <source>
        <dbReference type="Proteomes" id="UP000762676"/>
    </source>
</evidence>
<evidence type="ECO:0000256" key="3">
    <source>
        <dbReference type="PROSITE-ProRule" id="PRU00175"/>
    </source>
</evidence>
<dbReference type="GO" id="GO:0008270">
    <property type="term" value="F:zinc ion binding"/>
    <property type="evidence" value="ECO:0007669"/>
    <property type="project" value="UniProtKB-KW"/>
</dbReference>
<organism evidence="6 7">
    <name type="scientific">Elysia marginata</name>
    <dbReference type="NCBI Taxonomy" id="1093978"/>
    <lineage>
        <taxon>Eukaryota</taxon>
        <taxon>Metazoa</taxon>
        <taxon>Spiralia</taxon>
        <taxon>Lophotrochozoa</taxon>
        <taxon>Mollusca</taxon>
        <taxon>Gastropoda</taxon>
        <taxon>Heterobranchia</taxon>
        <taxon>Euthyneura</taxon>
        <taxon>Panpulmonata</taxon>
        <taxon>Sacoglossa</taxon>
        <taxon>Placobranchoidea</taxon>
        <taxon>Plakobranchidae</taxon>
        <taxon>Elysia</taxon>
    </lineage>
</organism>
<evidence type="ECO:0000256" key="1">
    <source>
        <dbReference type="ARBA" id="ARBA00022771"/>
    </source>
</evidence>
<dbReference type="Pfam" id="PF13920">
    <property type="entry name" value="zf-C3HC4_3"/>
    <property type="match status" value="1"/>
</dbReference>
<dbReference type="Proteomes" id="UP000762676">
    <property type="component" value="Unassembled WGS sequence"/>
</dbReference>
<proteinExistence type="predicted"/>
<feature type="compositionally biased region" description="Basic residues" evidence="4">
    <location>
        <begin position="1"/>
        <end position="16"/>
    </location>
</feature>
<dbReference type="InterPro" id="IPR001841">
    <property type="entry name" value="Znf_RING"/>
</dbReference>
<comment type="caution">
    <text evidence="6">The sequence shown here is derived from an EMBL/GenBank/DDBJ whole genome shotgun (WGS) entry which is preliminary data.</text>
</comment>
<feature type="domain" description="RING-type" evidence="5">
    <location>
        <begin position="463"/>
        <end position="498"/>
    </location>
</feature>
<evidence type="ECO:0000256" key="2">
    <source>
        <dbReference type="ARBA" id="ARBA00022833"/>
    </source>
</evidence>
<feature type="compositionally biased region" description="Polar residues" evidence="4">
    <location>
        <begin position="252"/>
        <end position="286"/>
    </location>
</feature>
<feature type="region of interest" description="Disordered" evidence="4">
    <location>
        <begin position="1"/>
        <end position="115"/>
    </location>
</feature>
<reference evidence="6 7" key="1">
    <citation type="journal article" date="2021" name="Elife">
        <title>Chloroplast acquisition without the gene transfer in kleptoplastic sea slugs, Plakobranchus ocellatus.</title>
        <authorList>
            <person name="Maeda T."/>
            <person name="Takahashi S."/>
            <person name="Yoshida T."/>
            <person name="Shimamura S."/>
            <person name="Takaki Y."/>
            <person name="Nagai Y."/>
            <person name="Toyoda A."/>
            <person name="Suzuki Y."/>
            <person name="Arimoto A."/>
            <person name="Ishii H."/>
            <person name="Satoh N."/>
            <person name="Nishiyama T."/>
            <person name="Hasebe M."/>
            <person name="Maruyama T."/>
            <person name="Minagawa J."/>
            <person name="Obokata J."/>
            <person name="Shigenobu S."/>
        </authorList>
    </citation>
    <scope>NUCLEOTIDE SEQUENCE [LARGE SCALE GENOMIC DNA]</scope>
</reference>
<dbReference type="EMBL" id="BMAT01009203">
    <property type="protein sequence ID" value="GFS01168.1"/>
    <property type="molecule type" value="Genomic_DNA"/>
</dbReference>
<dbReference type="InterPro" id="IPR013083">
    <property type="entry name" value="Znf_RING/FYVE/PHD"/>
</dbReference>
<dbReference type="Gene3D" id="3.30.40.10">
    <property type="entry name" value="Zinc/RING finger domain, C3HC4 (zinc finger)"/>
    <property type="match status" value="1"/>
</dbReference>
<keyword evidence="2" id="KW-0862">Zinc</keyword>
<accession>A0AAV4HSR9</accession>
<keyword evidence="1 3" id="KW-0863">Zinc-finger</keyword>
<dbReference type="PROSITE" id="PS50089">
    <property type="entry name" value="ZF_RING_2"/>
    <property type="match status" value="1"/>
</dbReference>